<feature type="compositionally biased region" description="Basic and acidic residues" evidence="1">
    <location>
        <begin position="62"/>
        <end position="72"/>
    </location>
</feature>
<dbReference type="InterPro" id="IPR013083">
    <property type="entry name" value="Znf_RING/FYVE/PHD"/>
</dbReference>
<feature type="non-terminal residue" evidence="2">
    <location>
        <position position="1"/>
    </location>
</feature>
<feature type="region of interest" description="Disordered" evidence="1">
    <location>
        <begin position="128"/>
        <end position="154"/>
    </location>
</feature>
<comment type="caution">
    <text evidence="2">The sequence shown here is derived from an EMBL/GenBank/DDBJ whole genome shotgun (WGS) entry which is preliminary data.</text>
</comment>
<evidence type="ECO:0000313" key="2">
    <source>
        <dbReference type="EMBL" id="KAJ3026102.1"/>
    </source>
</evidence>
<dbReference type="AlphaFoldDB" id="A0AAD5S0K5"/>
<feature type="compositionally biased region" description="Low complexity" evidence="1">
    <location>
        <begin position="40"/>
        <end position="56"/>
    </location>
</feature>
<accession>A0AAD5S0K5</accession>
<reference evidence="2" key="1">
    <citation type="submission" date="2020-05" db="EMBL/GenBank/DDBJ databases">
        <title>Phylogenomic resolution of chytrid fungi.</title>
        <authorList>
            <person name="Stajich J.E."/>
            <person name="Amses K."/>
            <person name="Simmons R."/>
            <person name="Seto K."/>
            <person name="Myers J."/>
            <person name="Bonds A."/>
            <person name="Quandt C.A."/>
            <person name="Barry K."/>
            <person name="Liu P."/>
            <person name="Grigoriev I."/>
            <person name="Longcore J.E."/>
            <person name="James T.Y."/>
        </authorList>
    </citation>
    <scope>NUCLEOTIDE SEQUENCE</scope>
    <source>
        <strain evidence="2">JEL0318</strain>
    </source>
</reference>
<name>A0AAD5S0K5_9FUNG</name>
<dbReference type="Gene3D" id="3.30.40.10">
    <property type="entry name" value="Zinc/RING finger domain, C3HC4 (zinc finger)"/>
    <property type="match status" value="1"/>
</dbReference>
<feature type="region of interest" description="Disordered" evidence="1">
    <location>
        <begin position="40"/>
        <end position="81"/>
    </location>
</feature>
<protein>
    <submittedName>
        <fullName evidence="2">Uncharacterized protein</fullName>
    </submittedName>
</protein>
<keyword evidence="3" id="KW-1185">Reference proteome</keyword>
<organism evidence="2 3">
    <name type="scientific">Rhizophlyctis rosea</name>
    <dbReference type="NCBI Taxonomy" id="64517"/>
    <lineage>
        <taxon>Eukaryota</taxon>
        <taxon>Fungi</taxon>
        <taxon>Fungi incertae sedis</taxon>
        <taxon>Chytridiomycota</taxon>
        <taxon>Chytridiomycota incertae sedis</taxon>
        <taxon>Chytridiomycetes</taxon>
        <taxon>Rhizophlyctidales</taxon>
        <taxon>Rhizophlyctidaceae</taxon>
        <taxon>Rhizophlyctis</taxon>
    </lineage>
</organism>
<evidence type="ECO:0000313" key="3">
    <source>
        <dbReference type="Proteomes" id="UP001212841"/>
    </source>
</evidence>
<evidence type="ECO:0000256" key="1">
    <source>
        <dbReference type="SAM" id="MobiDB-lite"/>
    </source>
</evidence>
<proteinExistence type="predicted"/>
<dbReference type="Proteomes" id="UP001212841">
    <property type="component" value="Unassembled WGS sequence"/>
</dbReference>
<sequence length="195" mass="21191">MVNNLLLRYHGQCVGITKRAGDKMDSYTCQACIEWNGGPPATTSSSSAAPAPSATPAKRKKSESTDVDERTPAGRTRRGSKYLKFENGRGFGFNRRTGLTGYFPLLYLSDSLDSDDADNASILSDGNTTIVPTRRSTTHAHPPTSSALSTPPYAPQEAAFDRPVEFWYEADVKVGDTVEIWEVFEDGRGFGVVTS</sequence>
<dbReference type="EMBL" id="JADGJD010003052">
    <property type="protein sequence ID" value="KAJ3026102.1"/>
    <property type="molecule type" value="Genomic_DNA"/>
</dbReference>
<gene>
    <name evidence="2" type="ORF">HK097_006529</name>
</gene>